<gene>
    <name evidence="2" type="ORF">M9458_034614</name>
</gene>
<dbReference type="Proteomes" id="UP001529510">
    <property type="component" value="Unassembled WGS sequence"/>
</dbReference>
<comment type="caution">
    <text evidence="2">The sequence shown here is derived from an EMBL/GenBank/DDBJ whole genome shotgun (WGS) entry which is preliminary data.</text>
</comment>
<evidence type="ECO:0000256" key="1">
    <source>
        <dbReference type="ARBA" id="ARBA00008839"/>
    </source>
</evidence>
<name>A0ABD0P7F3_CIRMR</name>
<feature type="non-terminal residue" evidence="2">
    <location>
        <position position="1"/>
    </location>
</feature>
<reference evidence="2 3" key="1">
    <citation type="submission" date="2024-05" db="EMBL/GenBank/DDBJ databases">
        <title>Genome sequencing and assembly of Indian major carp, Cirrhinus mrigala (Hamilton, 1822).</title>
        <authorList>
            <person name="Mohindra V."/>
            <person name="Chowdhury L.M."/>
            <person name="Lal K."/>
            <person name="Jena J.K."/>
        </authorList>
    </citation>
    <scope>NUCLEOTIDE SEQUENCE [LARGE SCALE GENOMIC DNA]</scope>
    <source>
        <strain evidence="2">CM1030</strain>
        <tissue evidence="2">Blood</tissue>
    </source>
</reference>
<evidence type="ECO:0000313" key="2">
    <source>
        <dbReference type="EMBL" id="KAL0170018.1"/>
    </source>
</evidence>
<feature type="non-terminal residue" evidence="2">
    <location>
        <position position="73"/>
    </location>
</feature>
<dbReference type="EMBL" id="JAMKFB020000017">
    <property type="protein sequence ID" value="KAL0170018.1"/>
    <property type="molecule type" value="Genomic_DNA"/>
</dbReference>
<proteinExistence type="inferred from homology"/>
<dbReference type="PANTHER" id="PTHR12353">
    <property type="entry name" value="DISKS LARGE-ASSOCIATED PROTEIN DAP SAP90/PSD-95-ASSOCIATED PROTEIN"/>
    <property type="match status" value="1"/>
</dbReference>
<accession>A0ABD0P7F3</accession>
<evidence type="ECO:0000313" key="3">
    <source>
        <dbReference type="Proteomes" id="UP001529510"/>
    </source>
</evidence>
<protein>
    <submittedName>
        <fullName evidence="2">Uncharacterized protein</fullName>
    </submittedName>
</protein>
<dbReference type="AlphaFoldDB" id="A0ABD0P7F3"/>
<organism evidence="2 3">
    <name type="scientific">Cirrhinus mrigala</name>
    <name type="common">Mrigala</name>
    <dbReference type="NCBI Taxonomy" id="683832"/>
    <lineage>
        <taxon>Eukaryota</taxon>
        <taxon>Metazoa</taxon>
        <taxon>Chordata</taxon>
        <taxon>Craniata</taxon>
        <taxon>Vertebrata</taxon>
        <taxon>Euteleostomi</taxon>
        <taxon>Actinopterygii</taxon>
        <taxon>Neopterygii</taxon>
        <taxon>Teleostei</taxon>
        <taxon>Ostariophysi</taxon>
        <taxon>Cypriniformes</taxon>
        <taxon>Cyprinidae</taxon>
        <taxon>Labeoninae</taxon>
        <taxon>Labeonini</taxon>
        <taxon>Cirrhinus</taxon>
    </lineage>
</organism>
<comment type="similarity">
    <text evidence="1">Belongs to the SAPAP family.</text>
</comment>
<dbReference type="InterPro" id="IPR005026">
    <property type="entry name" value="SAPAP"/>
</dbReference>
<dbReference type="PANTHER" id="PTHR12353:SF3">
    <property type="entry name" value="DISKS LARGE-ASSOCIATED PROTEIN 2"/>
    <property type="match status" value="1"/>
</dbReference>
<keyword evidence="3" id="KW-1185">Reference proteome</keyword>
<sequence length="73" mass="7931">VSETEVNGQFESVCESVFSEVESQAMDALDLPGCFRTRSHSYLRAIQAGFSQDDDCVPSMTSSTVTSTIRSTT</sequence>